<dbReference type="EMBL" id="JADFTS010000008">
    <property type="protein sequence ID" value="KAF9595102.1"/>
    <property type="molecule type" value="Genomic_DNA"/>
</dbReference>
<reference evidence="2 3" key="1">
    <citation type="submission" date="2020-10" db="EMBL/GenBank/DDBJ databases">
        <title>The Coptis chinensis genome and diversification of protoberbering-type alkaloids.</title>
        <authorList>
            <person name="Wang B."/>
            <person name="Shu S."/>
            <person name="Song C."/>
            <person name="Liu Y."/>
        </authorList>
    </citation>
    <scope>NUCLEOTIDE SEQUENCE [LARGE SCALE GENOMIC DNA]</scope>
    <source>
        <strain evidence="2">HL-2020</strain>
        <tissue evidence="2">Leaf</tissue>
    </source>
</reference>
<keyword evidence="1" id="KW-0812">Transmembrane</keyword>
<dbReference type="AlphaFoldDB" id="A0A835LJT8"/>
<organism evidence="2 3">
    <name type="scientific">Coptis chinensis</name>
    <dbReference type="NCBI Taxonomy" id="261450"/>
    <lineage>
        <taxon>Eukaryota</taxon>
        <taxon>Viridiplantae</taxon>
        <taxon>Streptophyta</taxon>
        <taxon>Embryophyta</taxon>
        <taxon>Tracheophyta</taxon>
        <taxon>Spermatophyta</taxon>
        <taxon>Magnoliopsida</taxon>
        <taxon>Ranunculales</taxon>
        <taxon>Ranunculaceae</taxon>
        <taxon>Coptidoideae</taxon>
        <taxon>Coptis</taxon>
    </lineage>
</organism>
<comment type="caution">
    <text evidence="2">The sequence shown here is derived from an EMBL/GenBank/DDBJ whole genome shotgun (WGS) entry which is preliminary data.</text>
</comment>
<feature type="transmembrane region" description="Helical" evidence="1">
    <location>
        <begin position="19"/>
        <end position="37"/>
    </location>
</feature>
<sequence length="122" mass="14152">MTSIAESITDSPRRLVNRWFRVIVCILITLYQVFHLHNCPDFLIRVFSNLIFSGGGKKFEHAYNFWKIRRSMASDSLRSIMREAGLNTGKEDGFSWLKLALYARVSTGILFLAWELINHPET</sequence>
<keyword evidence="1" id="KW-0472">Membrane</keyword>
<keyword evidence="3" id="KW-1185">Reference proteome</keyword>
<evidence type="ECO:0000313" key="2">
    <source>
        <dbReference type="EMBL" id="KAF9595102.1"/>
    </source>
</evidence>
<keyword evidence="1" id="KW-1133">Transmembrane helix</keyword>
<evidence type="ECO:0000313" key="3">
    <source>
        <dbReference type="Proteomes" id="UP000631114"/>
    </source>
</evidence>
<accession>A0A835LJT8</accession>
<gene>
    <name evidence="2" type="ORF">IFM89_037036</name>
</gene>
<name>A0A835LJT8_9MAGN</name>
<proteinExistence type="predicted"/>
<evidence type="ECO:0000256" key="1">
    <source>
        <dbReference type="SAM" id="Phobius"/>
    </source>
</evidence>
<dbReference type="Proteomes" id="UP000631114">
    <property type="component" value="Unassembled WGS sequence"/>
</dbReference>
<protein>
    <submittedName>
        <fullName evidence="2">Uncharacterized protein</fullName>
    </submittedName>
</protein>